<evidence type="ECO:0000259" key="6">
    <source>
        <dbReference type="SMART" id="SM00458"/>
    </source>
</evidence>
<keyword evidence="5" id="KW-0326">Glycosidase</keyword>
<evidence type="ECO:0000256" key="4">
    <source>
        <dbReference type="ARBA" id="ARBA00022801"/>
    </source>
</evidence>
<keyword evidence="4" id="KW-0378">Hydrolase</keyword>
<comment type="caution">
    <text evidence="8">The sequence shown here is derived from an EMBL/GenBank/DDBJ whole genome shotgun (WGS) entry which is preliminary data.</text>
</comment>
<dbReference type="VEuPathDB" id="FungiDB:AeMF1_005044"/>
<dbReference type="Proteomes" id="UP000481153">
    <property type="component" value="Unassembled WGS sequence"/>
</dbReference>
<dbReference type="GO" id="GO:0005975">
    <property type="term" value="P:carbohydrate metabolic process"/>
    <property type="evidence" value="ECO:0007669"/>
    <property type="project" value="InterPro"/>
</dbReference>
<evidence type="ECO:0000313" key="9">
    <source>
        <dbReference type="Proteomes" id="UP000481153"/>
    </source>
</evidence>
<dbReference type="Pfam" id="PF00652">
    <property type="entry name" value="Ricin_B_lectin"/>
    <property type="match status" value="2"/>
</dbReference>
<dbReference type="Gene3D" id="2.80.10.50">
    <property type="match status" value="2"/>
</dbReference>
<dbReference type="PANTHER" id="PTHR42715">
    <property type="entry name" value="BETA-GLUCOSIDASE"/>
    <property type="match status" value="1"/>
</dbReference>
<dbReference type="EMBL" id="VJMJ01000157">
    <property type="protein sequence ID" value="KAF0730033.1"/>
    <property type="molecule type" value="Genomic_DNA"/>
</dbReference>
<dbReference type="GO" id="GO:0008422">
    <property type="term" value="F:beta-glucosidase activity"/>
    <property type="evidence" value="ECO:0007669"/>
    <property type="project" value="UniProtKB-EC"/>
</dbReference>
<dbReference type="AlphaFoldDB" id="A0A6G0WRJ7"/>
<name>A0A6G0WRJ7_9STRA</name>
<evidence type="ECO:0000256" key="1">
    <source>
        <dbReference type="ARBA" id="ARBA00000448"/>
    </source>
</evidence>
<evidence type="ECO:0000313" key="8">
    <source>
        <dbReference type="EMBL" id="KAF0730033.1"/>
    </source>
</evidence>
<dbReference type="SUPFAM" id="SSF50370">
    <property type="entry name" value="Ricin B-like lectins"/>
    <property type="match status" value="1"/>
</dbReference>
<comment type="similarity">
    <text evidence="2">Belongs to the glycosyl hydrolase 3 family.</text>
</comment>
<dbReference type="InterPro" id="IPR000772">
    <property type="entry name" value="Ricin_B_lectin"/>
</dbReference>
<dbReference type="EC" id="3.2.1.21" evidence="3"/>
<dbReference type="InterPro" id="IPR036881">
    <property type="entry name" value="Glyco_hydro_3_C_sf"/>
</dbReference>
<dbReference type="PANTHER" id="PTHR42715:SF10">
    <property type="entry name" value="BETA-GLUCOSIDASE"/>
    <property type="match status" value="1"/>
</dbReference>
<evidence type="ECO:0000256" key="5">
    <source>
        <dbReference type="ARBA" id="ARBA00023295"/>
    </source>
</evidence>
<dbReference type="InterPro" id="IPR035992">
    <property type="entry name" value="Ricin_B-like_lectins"/>
</dbReference>
<comment type="catalytic activity">
    <reaction evidence="1">
        <text>Hydrolysis of terminal, non-reducing beta-D-glucosyl residues with release of beta-D-glucose.</text>
        <dbReference type="EC" id="3.2.1.21"/>
    </reaction>
</comment>
<evidence type="ECO:0000259" key="7">
    <source>
        <dbReference type="SMART" id="SM01217"/>
    </source>
</evidence>
<dbReference type="SMART" id="SM01217">
    <property type="entry name" value="Fn3_like"/>
    <property type="match status" value="1"/>
</dbReference>
<evidence type="ECO:0000256" key="2">
    <source>
        <dbReference type="ARBA" id="ARBA00005336"/>
    </source>
</evidence>
<dbReference type="InterPro" id="IPR026891">
    <property type="entry name" value="Fn3-like"/>
</dbReference>
<gene>
    <name evidence="8" type="ORF">Ae201684_012431</name>
</gene>
<dbReference type="InterPro" id="IPR002772">
    <property type="entry name" value="Glyco_hydro_3_C"/>
</dbReference>
<accession>A0A6G0WRJ7</accession>
<dbReference type="PROSITE" id="PS50231">
    <property type="entry name" value="RICIN_B_LECTIN"/>
    <property type="match status" value="1"/>
</dbReference>
<dbReference type="Gene3D" id="2.60.40.10">
    <property type="entry name" value="Immunoglobulins"/>
    <property type="match status" value="1"/>
</dbReference>
<dbReference type="VEuPathDB" id="FungiDB:AeMF1_014004"/>
<feature type="domain" description="Ricin B lectin" evidence="6">
    <location>
        <begin position="335"/>
        <end position="453"/>
    </location>
</feature>
<dbReference type="Pfam" id="PF01915">
    <property type="entry name" value="Glyco_hydro_3_C"/>
    <property type="match status" value="1"/>
</dbReference>
<keyword evidence="9" id="KW-1185">Reference proteome</keyword>
<protein>
    <recommendedName>
        <fullName evidence="3">beta-glucosidase</fullName>
        <ecNumber evidence="3">3.2.1.21</ecNumber>
    </recommendedName>
</protein>
<feature type="domain" description="Fibronectin type III-like" evidence="7">
    <location>
        <begin position="243"/>
        <end position="316"/>
    </location>
</feature>
<reference evidence="8 9" key="1">
    <citation type="submission" date="2019-07" db="EMBL/GenBank/DDBJ databases">
        <title>Genomics analysis of Aphanomyces spp. identifies a new class of oomycete effector associated with host adaptation.</title>
        <authorList>
            <person name="Gaulin E."/>
        </authorList>
    </citation>
    <scope>NUCLEOTIDE SEQUENCE [LARGE SCALE GENOMIC DNA]</scope>
    <source>
        <strain evidence="8 9">ATCC 201684</strain>
    </source>
</reference>
<organism evidence="8 9">
    <name type="scientific">Aphanomyces euteiches</name>
    <dbReference type="NCBI Taxonomy" id="100861"/>
    <lineage>
        <taxon>Eukaryota</taxon>
        <taxon>Sar</taxon>
        <taxon>Stramenopiles</taxon>
        <taxon>Oomycota</taxon>
        <taxon>Saprolegniomycetes</taxon>
        <taxon>Saprolegniales</taxon>
        <taxon>Verrucalvaceae</taxon>
        <taxon>Aphanomyces</taxon>
    </lineage>
</organism>
<dbReference type="Gene3D" id="3.40.50.1700">
    <property type="entry name" value="Glycoside hydrolase family 3 C-terminal domain"/>
    <property type="match status" value="1"/>
</dbReference>
<sequence length="594" mass="64963">MTGPAMDDIGLLCGGWTLQWQGLSGGTSVFPHGKTILQAFQAAMTQTVASFRGVDVDGRVEGLDTAKSLARQSEFTVVVVGERTFAEVVGNYDSATFPRGLVDYIQALAATGTKLILVLTGGRPRVLQGLADVASAVLWAGLPCEMGGQAIADVLLGVVNPSGKLPLTYPKTEDFDNLATPYYHRHRDICLKSRARCPAEWNFGHGLSYTEFVYSNMLLRALSSTGISISATISNRGSVVGTEVVMLFMIPPPVRASAEAKLLKKFTRVELQPGQAKHVEFTLTTDDVGYYSNEIGHGLEKSTDDGIYTFYLNASTDCAVSQTLCRSFRLGKLVNRRVLLNPTSNKCLAVTNKSALSSNGELAQAWILDEAQDLVQSTQNGWCLAAFSNAKPLEISPCSAGNGDQKWFYDASTSQLRHIKHVGSCFQWSSVEDDGLPRLAPCLKALDAHLVTQEVQLYSPPPLKVGHFVFSHTVVLTGRKTSQRLTLELPTTDAKANQEWTIDADRSRIQLTLTSLCLTASFGQFGGRAGLEPCSNDDAGQQWHYDLGTRQLRQLGLRTDHFVYYCLDRRVKMSPCASLNDPSIHDQQFDFDQR</sequence>
<evidence type="ECO:0000256" key="3">
    <source>
        <dbReference type="ARBA" id="ARBA00012744"/>
    </source>
</evidence>
<dbReference type="Pfam" id="PF14310">
    <property type="entry name" value="Fn3-like"/>
    <property type="match status" value="1"/>
</dbReference>
<dbReference type="SMART" id="SM00458">
    <property type="entry name" value="RICIN"/>
    <property type="match status" value="2"/>
</dbReference>
<dbReference type="InterPro" id="IPR050288">
    <property type="entry name" value="Cellulose_deg_GH3"/>
</dbReference>
<dbReference type="SUPFAM" id="SSF52279">
    <property type="entry name" value="Beta-D-glucan exohydrolase, C-terminal domain"/>
    <property type="match status" value="1"/>
</dbReference>
<feature type="domain" description="Ricin B lectin" evidence="6">
    <location>
        <begin position="465"/>
        <end position="592"/>
    </location>
</feature>
<proteinExistence type="inferred from homology"/>
<dbReference type="InterPro" id="IPR013783">
    <property type="entry name" value="Ig-like_fold"/>
</dbReference>